<evidence type="ECO:0000256" key="5">
    <source>
        <dbReference type="ARBA" id="ARBA00023172"/>
    </source>
</evidence>
<dbReference type="EMBL" id="NBYY01000018">
    <property type="protein sequence ID" value="PCS22504.1"/>
    <property type="molecule type" value="Genomic_DNA"/>
</dbReference>
<name>A0A2A5T2Y0_9GAMM</name>
<proteinExistence type="inferred from homology"/>
<dbReference type="GO" id="GO:0006313">
    <property type="term" value="P:DNA transposition"/>
    <property type="evidence" value="ECO:0007669"/>
    <property type="project" value="InterPro"/>
</dbReference>
<dbReference type="InterPro" id="IPR001207">
    <property type="entry name" value="Transposase_mutator"/>
</dbReference>
<dbReference type="GO" id="GO:0003677">
    <property type="term" value="F:DNA binding"/>
    <property type="evidence" value="ECO:0007669"/>
    <property type="project" value="UniProtKB-KW"/>
</dbReference>
<evidence type="ECO:0000313" key="6">
    <source>
        <dbReference type="EMBL" id="PCS22504.1"/>
    </source>
</evidence>
<evidence type="ECO:0000313" key="7">
    <source>
        <dbReference type="Proteomes" id="UP000219020"/>
    </source>
</evidence>
<evidence type="ECO:0000256" key="3">
    <source>
        <dbReference type="ARBA" id="ARBA00022578"/>
    </source>
</evidence>
<gene>
    <name evidence="6" type="ORF">BTN49_1913</name>
</gene>
<protein>
    <submittedName>
        <fullName evidence="6">Uncharacterized protein</fullName>
    </submittedName>
</protein>
<dbReference type="Proteomes" id="UP000219020">
    <property type="component" value="Unassembled WGS sequence"/>
</dbReference>
<keyword evidence="5" id="KW-0233">DNA recombination</keyword>
<dbReference type="AlphaFoldDB" id="A0A2A5T2Y0"/>
<keyword evidence="7" id="KW-1185">Reference proteome</keyword>
<organism evidence="6 7">
    <name type="scientific">Candidatus Enterovibrio escicola</name>
    <dbReference type="NCBI Taxonomy" id="1927127"/>
    <lineage>
        <taxon>Bacteria</taxon>
        <taxon>Pseudomonadati</taxon>
        <taxon>Pseudomonadota</taxon>
        <taxon>Gammaproteobacteria</taxon>
        <taxon>Vibrionales</taxon>
        <taxon>Vibrionaceae</taxon>
        <taxon>Enterovibrio</taxon>
    </lineage>
</organism>
<evidence type="ECO:0000256" key="4">
    <source>
        <dbReference type="ARBA" id="ARBA00023125"/>
    </source>
</evidence>
<sequence length="65" mass="7674">MALFAGISTGDMQPALELLLGKQTKGLSVNIVSRFKQQWKAEYDQWRKRYLSKRRYVYIWADGVY</sequence>
<comment type="caution">
    <text evidence="6">The sequence shown here is derived from an EMBL/GenBank/DDBJ whole genome shotgun (WGS) entry which is preliminary data.</text>
</comment>
<dbReference type="GO" id="GO:0004803">
    <property type="term" value="F:transposase activity"/>
    <property type="evidence" value="ECO:0007669"/>
    <property type="project" value="InterPro"/>
</dbReference>
<keyword evidence="3" id="KW-0815">Transposition</keyword>
<comment type="similarity">
    <text evidence="2">Belongs to the transposase mutator family.</text>
</comment>
<dbReference type="Pfam" id="PF00872">
    <property type="entry name" value="Transposase_mut"/>
    <property type="match status" value="1"/>
</dbReference>
<accession>A0A2A5T2Y0</accession>
<reference evidence="7" key="1">
    <citation type="submission" date="2017-04" db="EMBL/GenBank/DDBJ databases">
        <title>Genome evolution of the luminous symbionts of deep sea anglerfish.</title>
        <authorList>
            <person name="Hendry T.A."/>
        </authorList>
    </citation>
    <scope>NUCLEOTIDE SEQUENCE [LARGE SCALE GENOMIC DNA]</scope>
</reference>
<keyword evidence="4" id="KW-0238">DNA-binding</keyword>
<comment type="function">
    <text evidence="1">Required for the transposition of the insertion element.</text>
</comment>
<evidence type="ECO:0000256" key="2">
    <source>
        <dbReference type="ARBA" id="ARBA00010961"/>
    </source>
</evidence>
<evidence type="ECO:0000256" key="1">
    <source>
        <dbReference type="ARBA" id="ARBA00002190"/>
    </source>
</evidence>